<dbReference type="Gene3D" id="2.30.180.10">
    <property type="entry name" value="FAS1 domain"/>
    <property type="match status" value="1"/>
</dbReference>
<dbReference type="PROSITE" id="PS50213">
    <property type="entry name" value="FAS1"/>
    <property type="match status" value="1"/>
</dbReference>
<keyword evidence="3" id="KW-1185">Reference proteome</keyword>
<dbReference type="SUPFAM" id="SSF82153">
    <property type="entry name" value="FAS1 domain"/>
    <property type="match status" value="1"/>
</dbReference>
<reference evidence="2 3" key="1">
    <citation type="submission" date="2018-09" db="EMBL/GenBank/DDBJ databases">
        <title>Genomic Encyclopedia of Archaeal and Bacterial Type Strains, Phase II (KMG-II): from individual species to whole genera.</title>
        <authorList>
            <person name="Goeker M."/>
        </authorList>
    </citation>
    <scope>NUCLEOTIDE SEQUENCE [LARGE SCALE GENOMIC DNA]</scope>
    <source>
        <strain evidence="2 3">DSM 27148</strain>
    </source>
</reference>
<dbReference type="InterPro" id="IPR000782">
    <property type="entry name" value="FAS1_domain"/>
</dbReference>
<protein>
    <submittedName>
        <fullName evidence="2">Fasciclin domain-containing protein</fullName>
    </submittedName>
</protein>
<evidence type="ECO:0000313" key="3">
    <source>
        <dbReference type="Proteomes" id="UP000283387"/>
    </source>
</evidence>
<organism evidence="2 3">
    <name type="scientific">Mangrovibacterium diazotrophicum</name>
    <dbReference type="NCBI Taxonomy" id="1261403"/>
    <lineage>
        <taxon>Bacteria</taxon>
        <taxon>Pseudomonadati</taxon>
        <taxon>Bacteroidota</taxon>
        <taxon>Bacteroidia</taxon>
        <taxon>Marinilabiliales</taxon>
        <taxon>Prolixibacteraceae</taxon>
        <taxon>Mangrovibacterium</taxon>
    </lineage>
</organism>
<dbReference type="Proteomes" id="UP000283387">
    <property type="component" value="Unassembled WGS sequence"/>
</dbReference>
<dbReference type="Pfam" id="PF02469">
    <property type="entry name" value="Fasciclin"/>
    <property type="match status" value="1"/>
</dbReference>
<dbReference type="PROSITE" id="PS51257">
    <property type="entry name" value="PROKAR_LIPOPROTEIN"/>
    <property type="match status" value="1"/>
</dbReference>
<dbReference type="InterPro" id="IPR036378">
    <property type="entry name" value="FAS1_dom_sf"/>
</dbReference>
<dbReference type="RefSeq" id="WP_120274432.1">
    <property type="nucleotide sequence ID" value="NZ_RAPN01000002.1"/>
</dbReference>
<dbReference type="OrthoDB" id="1097608at2"/>
<proteinExistence type="predicted"/>
<dbReference type="EMBL" id="RAPN01000002">
    <property type="protein sequence ID" value="RKD88260.1"/>
    <property type="molecule type" value="Genomic_DNA"/>
</dbReference>
<evidence type="ECO:0000259" key="1">
    <source>
        <dbReference type="PROSITE" id="PS50213"/>
    </source>
</evidence>
<accession>A0A419VYW9</accession>
<feature type="domain" description="FAS1" evidence="1">
    <location>
        <begin position="38"/>
        <end position="201"/>
    </location>
</feature>
<evidence type="ECO:0000313" key="2">
    <source>
        <dbReference type="EMBL" id="RKD88260.1"/>
    </source>
</evidence>
<gene>
    <name evidence="2" type="ORF">BC643_3405</name>
</gene>
<name>A0A419VYW9_9BACT</name>
<sequence>MKSIIGVSFVILLFAFGCSDDYYADGGVLDDNVGELGVSTMEYLQENAAQFDTLVSLIEICGLEDEVNASGNTFLAPRDYSIHNYFELIFADLDEWPATLNDIDADEMAKISVILQNYILPSQEILREDLTTQYSYATTLTGNSARFNLQQDDYLGNVNQGAQHIVFSLDVSGDSQYQSVTVVSSDLKSTNGVVHVLDSDTHIFGFN</sequence>
<comment type="caution">
    <text evidence="2">The sequence shown here is derived from an EMBL/GenBank/DDBJ whole genome shotgun (WGS) entry which is preliminary data.</text>
</comment>
<dbReference type="AlphaFoldDB" id="A0A419VYW9"/>